<evidence type="ECO:0000256" key="3">
    <source>
        <dbReference type="ARBA" id="ARBA00022490"/>
    </source>
</evidence>
<reference evidence="12 13" key="1">
    <citation type="journal article" date="2010" name="Stand. Genomic Sci.">
        <title>Complete genome sequence of Aminobacterium colombiense type strain (ALA-1).</title>
        <authorList>
            <person name="Chertkov O."/>
            <person name="Sikorski J."/>
            <person name="Brambilla E."/>
            <person name="Lapidus A."/>
            <person name="Copeland A."/>
            <person name="Glavina Del Rio T."/>
            <person name="Nolan M."/>
            <person name="Lucas S."/>
            <person name="Tice H."/>
            <person name="Cheng J.F."/>
            <person name="Han C."/>
            <person name="Detter J.C."/>
            <person name="Bruce D."/>
            <person name="Tapia R."/>
            <person name="Goodwin L."/>
            <person name="Pitluck S."/>
            <person name="Liolios K."/>
            <person name="Ivanova N."/>
            <person name="Mavromatis K."/>
            <person name="Ovchinnikova G."/>
            <person name="Pati A."/>
            <person name="Chen A."/>
            <person name="Palaniappan K."/>
            <person name="Land M."/>
            <person name="Hauser L."/>
            <person name="Chang Y.J."/>
            <person name="Jeffries C.D."/>
            <person name="Spring S."/>
            <person name="Rohde M."/>
            <person name="Goker M."/>
            <person name="Bristow J."/>
            <person name="Eisen J.A."/>
            <person name="Markowitz V."/>
            <person name="Hugenholtz P."/>
            <person name="Kyrpides N.C."/>
            <person name="Klenk H.P."/>
        </authorList>
    </citation>
    <scope>NUCLEOTIDE SEQUENCE [LARGE SCALE GENOMIC DNA]</scope>
    <source>
        <strain evidence="13">DSM 12261 / ALA-1</strain>
    </source>
</reference>
<gene>
    <name evidence="10" type="primary">ftsY</name>
    <name evidence="12" type="ordered locus">Amico_1050</name>
</gene>
<evidence type="ECO:0000256" key="2">
    <source>
        <dbReference type="ARBA" id="ARBA00022475"/>
    </source>
</evidence>
<evidence type="ECO:0000259" key="11">
    <source>
        <dbReference type="PROSITE" id="PS00300"/>
    </source>
</evidence>
<name>D5EF42_AMICL</name>
<dbReference type="InterPro" id="IPR013822">
    <property type="entry name" value="Signal_recog_particl_SRP54_hlx"/>
</dbReference>
<sequence>MFLWSKLKDSLKEVKNRWSGGLVSLFSGSTIDEEFWDSLEEILISGDVGIDLTEELIEELQKTVKREGLKTPDQLIAYFIDLVTERLVAVDGMGKEIVLDKSPKVIVLVGVNGSGKTTTAAKLAEQFHRQGKKVILGAADTFRAAAIDQLKIWGERTGSRVIAQQQGSDSAAVAYDALQAARASGADVLIIDTAGRLHSKHNLMEELTKIVRVIEREVGRDSMENLLVLDAVMGQNGFAQAESFHKALSLNGVILSKYDNTAKGGVILAIAHRLALPIRYIGLGESVDDLRLFEPQEFVRALLENNGNNV</sequence>
<dbReference type="Proteomes" id="UP000002366">
    <property type="component" value="Chromosome"/>
</dbReference>
<keyword evidence="13" id="KW-1185">Reference proteome</keyword>
<evidence type="ECO:0000313" key="12">
    <source>
        <dbReference type="EMBL" id="ADE57174.1"/>
    </source>
</evidence>
<comment type="similarity">
    <text evidence="10">Belongs to the GTP-binding SRP family. FtsY subfamily.</text>
</comment>
<evidence type="ECO:0000256" key="8">
    <source>
        <dbReference type="ARBA" id="ARBA00023170"/>
    </source>
</evidence>
<dbReference type="RefSeq" id="WP_013048437.1">
    <property type="nucleotide sequence ID" value="NC_014011.1"/>
</dbReference>
<dbReference type="InterPro" id="IPR003593">
    <property type="entry name" value="AAA+_ATPase"/>
</dbReference>
<keyword evidence="4 10" id="KW-0547">Nucleotide-binding</keyword>
<comment type="catalytic activity">
    <reaction evidence="9 10">
        <text>GTP + H2O = GDP + phosphate + H(+)</text>
        <dbReference type="Rhea" id="RHEA:19669"/>
        <dbReference type="ChEBI" id="CHEBI:15377"/>
        <dbReference type="ChEBI" id="CHEBI:15378"/>
        <dbReference type="ChEBI" id="CHEBI:37565"/>
        <dbReference type="ChEBI" id="CHEBI:43474"/>
        <dbReference type="ChEBI" id="CHEBI:58189"/>
        <dbReference type="EC" id="3.6.5.4"/>
    </reaction>
</comment>
<dbReference type="GO" id="GO:0005525">
    <property type="term" value="F:GTP binding"/>
    <property type="evidence" value="ECO:0007669"/>
    <property type="project" value="UniProtKB-UniRule"/>
</dbReference>
<dbReference type="SMART" id="SM00962">
    <property type="entry name" value="SRP54"/>
    <property type="match status" value="1"/>
</dbReference>
<dbReference type="FunFam" id="3.40.50.300:FF:000053">
    <property type="entry name" value="Signal recognition particle receptor FtsY"/>
    <property type="match status" value="1"/>
</dbReference>
<dbReference type="FunFam" id="1.20.120.140:FF:000002">
    <property type="entry name" value="Signal recognition particle receptor FtsY"/>
    <property type="match status" value="1"/>
</dbReference>
<dbReference type="AlphaFoldDB" id="D5EF42"/>
<evidence type="ECO:0000256" key="5">
    <source>
        <dbReference type="ARBA" id="ARBA00022801"/>
    </source>
</evidence>
<evidence type="ECO:0000256" key="4">
    <source>
        <dbReference type="ARBA" id="ARBA00022741"/>
    </source>
</evidence>
<dbReference type="NCBIfam" id="TIGR00064">
    <property type="entry name" value="ftsY"/>
    <property type="match status" value="1"/>
</dbReference>
<dbReference type="GO" id="GO:0003924">
    <property type="term" value="F:GTPase activity"/>
    <property type="evidence" value="ECO:0007669"/>
    <property type="project" value="UniProtKB-UniRule"/>
</dbReference>
<dbReference type="PANTHER" id="PTHR43134:SF1">
    <property type="entry name" value="SIGNAL RECOGNITION PARTICLE RECEPTOR SUBUNIT ALPHA"/>
    <property type="match status" value="1"/>
</dbReference>
<dbReference type="EC" id="3.6.5.4" evidence="10"/>
<dbReference type="Gene3D" id="3.40.50.300">
    <property type="entry name" value="P-loop containing nucleotide triphosphate hydrolases"/>
    <property type="match status" value="1"/>
</dbReference>
<evidence type="ECO:0000256" key="6">
    <source>
        <dbReference type="ARBA" id="ARBA00023134"/>
    </source>
</evidence>
<dbReference type="Pfam" id="PF00448">
    <property type="entry name" value="SRP54"/>
    <property type="match status" value="1"/>
</dbReference>
<dbReference type="InterPro" id="IPR027417">
    <property type="entry name" value="P-loop_NTPase"/>
</dbReference>
<keyword evidence="10" id="KW-0997">Cell inner membrane</keyword>
<comment type="function">
    <text evidence="10">Involved in targeting and insertion of nascent membrane proteins into the cytoplasmic membrane. Acts as a receptor for the complex formed by the signal recognition particle (SRP) and the ribosome-nascent chain (RNC).</text>
</comment>
<dbReference type="GO" id="GO:0005047">
    <property type="term" value="F:signal recognition particle binding"/>
    <property type="evidence" value="ECO:0007669"/>
    <property type="project" value="TreeGrafter"/>
</dbReference>
<feature type="binding site" evidence="10">
    <location>
        <begin position="110"/>
        <end position="117"/>
    </location>
    <ligand>
        <name>GTP</name>
        <dbReference type="ChEBI" id="CHEBI:37565"/>
    </ligand>
</feature>
<keyword evidence="8 10" id="KW-0675">Receptor</keyword>
<keyword evidence="3 10" id="KW-0963">Cytoplasm</keyword>
<dbReference type="EMBL" id="CP001997">
    <property type="protein sequence ID" value="ADE57174.1"/>
    <property type="molecule type" value="Genomic_DNA"/>
</dbReference>
<dbReference type="OrthoDB" id="9804720at2"/>
<dbReference type="InterPro" id="IPR000897">
    <property type="entry name" value="SRP54_GTPase_dom"/>
</dbReference>
<comment type="subunit">
    <text evidence="10">Part of the signal recognition particle protein translocation system, which is composed of SRP and FtsY.</text>
</comment>
<accession>D5EF42</accession>
<dbReference type="SUPFAM" id="SSF47364">
    <property type="entry name" value="Domain of the SRP/SRP receptor G-proteins"/>
    <property type="match status" value="1"/>
</dbReference>
<feature type="domain" description="SRP54-type proteins GTP-binding" evidence="11">
    <location>
        <begin position="277"/>
        <end position="290"/>
    </location>
</feature>
<dbReference type="STRING" id="572547.Amico_1050"/>
<evidence type="ECO:0000256" key="9">
    <source>
        <dbReference type="ARBA" id="ARBA00048027"/>
    </source>
</evidence>
<keyword evidence="6 10" id="KW-0342">GTP-binding</keyword>
<dbReference type="PANTHER" id="PTHR43134">
    <property type="entry name" value="SIGNAL RECOGNITION PARTICLE RECEPTOR SUBUNIT ALPHA"/>
    <property type="match status" value="1"/>
</dbReference>
<dbReference type="Gene3D" id="1.20.120.140">
    <property type="entry name" value="Signal recognition particle SRP54, nucleotide-binding domain"/>
    <property type="match status" value="1"/>
</dbReference>
<feature type="binding site" evidence="10">
    <location>
        <begin position="256"/>
        <end position="259"/>
    </location>
    <ligand>
        <name>GTP</name>
        <dbReference type="ChEBI" id="CHEBI:37565"/>
    </ligand>
</feature>
<dbReference type="CDD" id="cd17874">
    <property type="entry name" value="FtsY"/>
    <property type="match status" value="1"/>
</dbReference>
<keyword evidence="2 10" id="KW-1003">Cell membrane</keyword>
<evidence type="ECO:0000256" key="7">
    <source>
        <dbReference type="ARBA" id="ARBA00023136"/>
    </source>
</evidence>
<evidence type="ECO:0000256" key="10">
    <source>
        <dbReference type="HAMAP-Rule" id="MF_00920"/>
    </source>
</evidence>
<dbReference type="HOGENOM" id="CLU_009301_3_0_0"/>
<keyword evidence="7 10" id="KW-0472">Membrane</keyword>
<evidence type="ECO:0000256" key="1">
    <source>
        <dbReference type="ARBA" id="ARBA00004413"/>
    </source>
</evidence>
<dbReference type="Pfam" id="PF02881">
    <property type="entry name" value="SRP54_N"/>
    <property type="match status" value="1"/>
</dbReference>
<evidence type="ECO:0000313" key="13">
    <source>
        <dbReference type="Proteomes" id="UP000002366"/>
    </source>
</evidence>
<dbReference type="HAMAP" id="MF_00920">
    <property type="entry name" value="FtsY"/>
    <property type="match status" value="1"/>
</dbReference>
<proteinExistence type="inferred from homology"/>
<protein>
    <recommendedName>
        <fullName evidence="10">Signal recognition particle receptor FtsY</fullName>
        <shortName evidence="10">SRP receptor</shortName>
        <ecNumber evidence="10">3.6.5.4</ecNumber>
    </recommendedName>
</protein>
<dbReference type="InterPro" id="IPR042101">
    <property type="entry name" value="SRP54_N_sf"/>
</dbReference>
<dbReference type="GO" id="GO:0005886">
    <property type="term" value="C:plasma membrane"/>
    <property type="evidence" value="ECO:0007669"/>
    <property type="project" value="UniProtKB-SubCell"/>
</dbReference>
<dbReference type="SUPFAM" id="SSF52540">
    <property type="entry name" value="P-loop containing nucleoside triphosphate hydrolases"/>
    <property type="match status" value="1"/>
</dbReference>
<feature type="binding site" evidence="10">
    <location>
        <begin position="192"/>
        <end position="196"/>
    </location>
    <ligand>
        <name>GTP</name>
        <dbReference type="ChEBI" id="CHEBI:37565"/>
    </ligand>
</feature>
<keyword evidence="5 10" id="KW-0378">Hydrolase</keyword>
<dbReference type="eggNOG" id="COG0552">
    <property type="taxonomic scope" value="Bacteria"/>
</dbReference>
<dbReference type="SMART" id="SM00963">
    <property type="entry name" value="SRP54_N"/>
    <property type="match status" value="1"/>
</dbReference>
<dbReference type="GO" id="GO:0006614">
    <property type="term" value="P:SRP-dependent cotranslational protein targeting to membrane"/>
    <property type="evidence" value="ECO:0007669"/>
    <property type="project" value="InterPro"/>
</dbReference>
<dbReference type="GO" id="GO:0005737">
    <property type="term" value="C:cytoplasm"/>
    <property type="evidence" value="ECO:0007669"/>
    <property type="project" value="UniProtKB-SubCell"/>
</dbReference>
<organism evidence="12 13">
    <name type="scientific">Aminobacterium colombiense (strain DSM 12261 / ALA-1)</name>
    <dbReference type="NCBI Taxonomy" id="572547"/>
    <lineage>
        <taxon>Bacteria</taxon>
        <taxon>Thermotogati</taxon>
        <taxon>Synergistota</taxon>
        <taxon>Synergistia</taxon>
        <taxon>Synergistales</taxon>
        <taxon>Aminobacteriaceae</taxon>
        <taxon>Aminobacterium</taxon>
    </lineage>
</organism>
<dbReference type="SMART" id="SM00382">
    <property type="entry name" value="AAA"/>
    <property type="match status" value="1"/>
</dbReference>
<comment type="subcellular location">
    <subcellularLocation>
        <location evidence="10">Cell inner membrane</location>
        <topology evidence="10">Peripheral membrane protein</topology>
        <orientation evidence="10">Cytoplasmic side</orientation>
    </subcellularLocation>
    <subcellularLocation>
        <location evidence="10">Cytoplasm</location>
    </subcellularLocation>
    <subcellularLocation>
        <location evidence="1">Cell membrane</location>
        <topology evidence="1">Peripheral membrane protein</topology>
        <orientation evidence="1">Cytoplasmic side</orientation>
    </subcellularLocation>
</comment>
<dbReference type="InterPro" id="IPR036225">
    <property type="entry name" value="SRP/SRP_N"/>
</dbReference>
<dbReference type="PROSITE" id="PS00300">
    <property type="entry name" value="SRP54"/>
    <property type="match status" value="1"/>
</dbReference>
<dbReference type="InterPro" id="IPR004390">
    <property type="entry name" value="SR_rcpt_FtsY"/>
</dbReference>
<dbReference type="KEGG" id="aco:Amico_1050"/>